<evidence type="ECO:0000313" key="11">
    <source>
        <dbReference type="Proteomes" id="UP000324595"/>
    </source>
</evidence>
<evidence type="ECO:0000256" key="3">
    <source>
        <dbReference type="ARBA" id="ARBA00022679"/>
    </source>
</evidence>
<evidence type="ECO:0000313" key="10">
    <source>
        <dbReference type="EMBL" id="TYP93753.1"/>
    </source>
</evidence>
<comment type="caution">
    <text evidence="10">The sequence shown here is derived from an EMBL/GenBank/DDBJ whole genome shotgun (WGS) entry which is preliminary data.</text>
</comment>
<keyword evidence="6" id="KW-0342">GTP-binding</keyword>
<dbReference type="FunFam" id="3.90.550.10:FF:000046">
    <property type="entry name" value="Mannose-1-phosphate guanylyltransferase (GDP)"/>
    <property type="match status" value="1"/>
</dbReference>
<dbReference type="SUPFAM" id="SSF159283">
    <property type="entry name" value="Guanosine diphospho-D-mannose pyrophosphorylase/mannose-6-phosphate isomerase linker domain"/>
    <property type="match status" value="1"/>
</dbReference>
<dbReference type="AlphaFoldDB" id="A0A5D3YIZ7"/>
<dbReference type="PANTHER" id="PTHR46390:SF1">
    <property type="entry name" value="MANNOSE-1-PHOSPHATE GUANYLYLTRANSFERASE"/>
    <property type="match status" value="1"/>
</dbReference>
<dbReference type="EC" id="2.7.7.13" evidence="2"/>
<proteinExistence type="inferred from homology"/>
<protein>
    <recommendedName>
        <fullName evidence="2">mannose-1-phosphate guanylyltransferase</fullName>
        <ecNumber evidence="2">2.7.7.13</ecNumber>
    </recommendedName>
</protein>
<dbReference type="PANTHER" id="PTHR46390">
    <property type="entry name" value="MANNOSE-1-PHOSPHATE GUANYLYLTRANSFERASE"/>
    <property type="match status" value="1"/>
</dbReference>
<accession>A0A5D3YIZ7</accession>
<comment type="similarity">
    <text evidence="1">Belongs to the mannose-6-phosphate isomerase type 2 family.</text>
</comment>
<organism evidence="10 11">
    <name type="scientific">Fodinibius salinus</name>
    <dbReference type="NCBI Taxonomy" id="860790"/>
    <lineage>
        <taxon>Bacteria</taxon>
        <taxon>Pseudomonadati</taxon>
        <taxon>Balneolota</taxon>
        <taxon>Balneolia</taxon>
        <taxon>Balneolales</taxon>
        <taxon>Balneolaceae</taxon>
        <taxon>Fodinibius</taxon>
    </lineage>
</organism>
<reference evidence="10 11" key="1">
    <citation type="submission" date="2019-07" db="EMBL/GenBank/DDBJ databases">
        <title>Genomic Encyclopedia of Archaeal and Bacterial Type Strains, Phase II (KMG-II): from individual species to whole genera.</title>
        <authorList>
            <person name="Goeker M."/>
        </authorList>
    </citation>
    <scope>NUCLEOTIDE SEQUENCE [LARGE SCALE GENOMIC DNA]</scope>
    <source>
        <strain evidence="10 11">DSM 21935</strain>
    </source>
</reference>
<sequence length="361" mass="40229">MLHAVIMAGGSGTRFWPRSTDAKPKQFLNIFGNKTMLQATVDRINSLIPADRVWVITNQKYVDLVQDQLPDVPEQNIVGEPVAKDTAPCVALAAALIHEQDSDGTMMVLPADHQVTEPDEFIDTLKSAEAKAQADDSLVTIGIKPDRPETGYGYIEFDKDKSEEYNGREIKKVNQFREKPDLVTARQFIHSGNFLWNSGMFIWKTSTILDQFNQHLPSVGKQAQEFSSALTSTDQQQAIHDFYQGCPSISIDYGIMEQSDTVYVIPGTFGWNDVGSWKAVYDLREKNEDGNVIQSDTTVLTESTDNLIHSNGDKIVALAGVEDLAVVQTDNAILVCNLNEAQDVKQIVNQLDEDEKLKKYL</sequence>
<evidence type="ECO:0000259" key="9">
    <source>
        <dbReference type="Pfam" id="PF22640"/>
    </source>
</evidence>
<dbReference type="SUPFAM" id="SSF53448">
    <property type="entry name" value="Nucleotide-diphospho-sugar transferases"/>
    <property type="match status" value="1"/>
</dbReference>
<dbReference type="Gene3D" id="3.90.550.10">
    <property type="entry name" value="Spore Coat Polysaccharide Biosynthesis Protein SpsA, Chain A"/>
    <property type="match status" value="1"/>
</dbReference>
<dbReference type="InterPro" id="IPR051161">
    <property type="entry name" value="Mannose-6P_isomerase_type2"/>
</dbReference>
<evidence type="ECO:0000256" key="5">
    <source>
        <dbReference type="ARBA" id="ARBA00022741"/>
    </source>
</evidence>
<dbReference type="InterPro" id="IPR054566">
    <property type="entry name" value="ManC/GMP-like_b-helix"/>
</dbReference>
<dbReference type="RefSeq" id="WP_148898804.1">
    <property type="nucleotide sequence ID" value="NZ_VNHY01000002.1"/>
</dbReference>
<dbReference type="Proteomes" id="UP000324595">
    <property type="component" value="Unassembled WGS sequence"/>
</dbReference>
<feature type="domain" description="MannoseP isomerase/GMP-like beta-helix" evidence="9">
    <location>
        <begin position="299"/>
        <end position="351"/>
    </location>
</feature>
<keyword evidence="4 10" id="KW-0548">Nucleotidyltransferase</keyword>
<evidence type="ECO:0000256" key="7">
    <source>
        <dbReference type="ARBA" id="ARBA00047343"/>
    </source>
</evidence>
<keyword evidence="5" id="KW-0547">Nucleotide-binding</keyword>
<evidence type="ECO:0000256" key="1">
    <source>
        <dbReference type="ARBA" id="ARBA00006115"/>
    </source>
</evidence>
<evidence type="ECO:0000256" key="6">
    <source>
        <dbReference type="ARBA" id="ARBA00023134"/>
    </source>
</evidence>
<keyword evidence="11" id="KW-1185">Reference proteome</keyword>
<evidence type="ECO:0000256" key="2">
    <source>
        <dbReference type="ARBA" id="ARBA00012387"/>
    </source>
</evidence>
<comment type="catalytic activity">
    <reaction evidence="7">
        <text>alpha-D-mannose 1-phosphate + GTP + H(+) = GDP-alpha-D-mannose + diphosphate</text>
        <dbReference type="Rhea" id="RHEA:15229"/>
        <dbReference type="ChEBI" id="CHEBI:15378"/>
        <dbReference type="ChEBI" id="CHEBI:33019"/>
        <dbReference type="ChEBI" id="CHEBI:37565"/>
        <dbReference type="ChEBI" id="CHEBI:57527"/>
        <dbReference type="ChEBI" id="CHEBI:58409"/>
        <dbReference type="EC" id="2.7.7.13"/>
    </reaction>
</comment>
<dbReference type="InterPro" id="IPR049577">
    <property type="entry name" value="GMPP_N"/>
</dbReference>
<dbReference type="GO" id="GO:0004475">
    <property type="term" value="F:mannose-1-phosphate guanylyltransferase (GTP) activity"/>
    <property type="evidence" value="ECO:0007669"/>
    <property type="project" value="UniProtKB-EC"/>
</dbReference>
<evidence type="ECO:0000256" key="4">
    <source>
        <dbReference type="ARBA" id="ARBA00022695"/>
    </source>
</evidence>
<dbReference type="OrthoDB" id="9806359at2"/>
<evidence type="ECO:0000259" key="8">
    <source>
        <dbReference type="Pfam" id="PF00483"/>
    </source>
</evidence>
<dbReference type="InterPro" id="IPR005835">
    <property type="entry name" value="NTP_transferase_dom"/>
</dbReference>
<dbReference type="Pfam" id="PF00483">
    <property type="entry name" value="NTP_transferase"/>
    <property type="match status" value="1"/>
</dbReference>
<keyword evidence="3 10" id="KW-0808">Transferase</keyword>
<dbReference type="EMBL" id="VNHY01000002">
    <property type="protein sequence ID" value="TYP93753.1"/>
    <property type="molecule type" value="Genomic_DNA"/>
</dbReference>
<feature type="domain" description="Nucleotidyl transferase" evidence="8">
    <location>
        <begin position="4"/>
        <end position="288"/>
    </location>
</feature>
<name>A0A5D3YIZ7_9BACT</name>
<gene>
    <name evidence="10" type="ORF">LX73_1464</name>
</gene>
<dbReference type="InterPro" id="IPR029044">
    <property type="entry name" value="Nucleotide-diphossugar_trans"/>
</dbReference>
<dbReference type="Pfam" id="PF22640">
    <property type="entry name" value="ManC_GMP_beta-helix"/>
    <property type="match status" value="1"/>
</dbReference>
<dbReference type="CDD" id="cd02509">
    <property type="entry name" value="GDP-M1P_Guanylyltransferase"/>
    <property type="match status" value="1"/>
</dbReference>
<dbReference type="GO" id="GO:0009298">
    <property type="term" value="P:GDP-mannose biosynthetic process"/>
    <property type="evidence" value="ECO:0007669"/>
    <property type="project" value="TreeGrafter"/>
</dbReference>
<dbReference type="GO" id="GO:0005525">
    <property type="term" value="F:GTP binding"/>
    <property type="evidence" value="ECO:0007669"/>
    <property type="project" value="UniProtKB-KW"/>
</dbReference>